<feature type="chain" id="PRO_5032812291" evidence="4">
    <location>
        <begin position="25"/>
        <end position="172"/>
    </location>
</feature>
<feature type="signal peptide" evidence="4">
    <location>
        <begin position="1"/>
        <end position="24"/>
    </location>
</feature>
<dbReference type="SUPFAM" id="SSF111384">
    <property type="entry name" value="OmpH-like"/>
    <property type="match status" value="1"/>
</dbReference>
<keyword evidence="2 4" id="KW-0732">Signal</keyword>
<dbReference type="PANTHER" id="PTHR35089">
    <property type="entry name" value="CHAPERONE PROTEIN SKP"/>
    <property type="match status" value="1"/>
</dbReference>
<comment type="caution">
    <text evidence="5">The sequence shown here is derived from an EMBL/GenBank/DDBJ whole genome shotgun (WGS) entry which is preliminary data.</text>
</comment>
<dbReference type="Gene3D" id="3.30.910.20">
    <property type="entry name" value="Skp domain"/>
    <property type="match status" value="1"/>
</dbReference>
<feature type="coiled-coil region" evidence="3">
    <location>
        <begin position="87"/>
        <end position="114"/>
    </location>
</feature>
<evidence type="ECO:0000313" key="6">
    <source>
        <dbReference type="Proteomes" id="UP000548326"/>
    </source>
</evidence>
<dbReference type="GO" id="GO:0051082">
    <property type="term" value="F:unfolded protein binding"/>
    <property type="evidence" value="ECO:0007669"/>
    <property type="project" value="InterPro"/>
</dbReference>
<dbReference type="InterPro" id="IPR024930">
    <property type="entry name" value="Skp_dom_sf"/>
</dbReference>
<dbReference type="InterPro" id="IPR005632">
    <property type="entry name" value="Chaperone_Skp"/>
</dbReference>
<comment type="similarity">
    <text evidence="1">Belongs to the Skp family.</text>
</comment>
<dbReference type="AlphaFoldDB" id="A0A841JFI2"/>
<dbReference type="Proteomes" id="UP000548326">
    <property type="component" value="Unassembled WGS sequence"/>
</dbReference>
<reference evidence="5 6" key="1">
    <citation type="submission" date="2020-08" db="EMBL/GenBank/DDBJ databases">
        <title>Genomic Encyclopedia of Type Strains, Phase IV (KMG-V): Genome sequencing to study the core and pangenomes of soil and plant-associated prokaryotes.</title>
        <authorList>
            <person name="Whitman W."/>
        </authorList>
    </citation>
    <scope>NUCLEOTIDE SEQUENCE [LARGE SCALE GENOMIC DNA]</scope>
    <source>
        <strain evidence="5 6">MP601</strain>
    </source>
</reference>
<accession>A0A841JFI2</accession>
<organism evidence="5 6">
    <name type="scientific">Mucilaginibacter lappiensis</name>
    <dbReference type="NCBI Taxonomy" id="354630"/>
    <lineage>
        <taxon>Bacteria</taxon>
        <taxon>Pseudomonadati</taxon>
        <taxon>Bacteroidota</taxon>
        <taxon>Sphingobacteriia</taxon>
        <taxon>Sphingobacteriales</taxon>
        <taxon>Sphingobacteriaceae</taxon>
        <taxon>Mucilaginibacter</taxon>
    </lineage>
</organism>
<dbReference type="RefSeq" id="WP_183588851.1">
    <property type="nucleotide sequence ID" value="NZ_JACHCA010000012.1"/>
</dbReference>
<name>A0A841JFI2_9SPHI</name>
<dbReference type="EMBL" id="JACHCA010000012">
    <property type="protein sequence ID" value="MBB6129899.1"/>
    <property type="molecule type" value="Genomic_DNA"/>
</dbReference>
<dbReference type="Pfam" id="PF03938">
    <property type="entry name" value="OmpH"/>
    <property type="match status" value="1"/>
</dbReference>
<evidence type="ECO:0000256" key="2">
    <source>
        <dbReference type="ARBA" id="ARBA00022729"/>
    </source>
</evidence>
<dbReference type="GO" id="GO:0005829">
    <property type="term" value="C:cytosol"/>
    <property type="evidence" value="ECO:0007669"/>
    <property type="project" value="TreeGrafter"/>
</dbReference>
<proteinExistence type="inferred from homology"/>
<evidence type="ECO:0000256" key="1">
    <source>
        <dbReference type="ARBA" id="ARBA00009091"/>
    </source>
</evidence>
<sequence length="172" mass="18988">MRKLFRITLLASVSLLIFGQFAQAQSKIGYVDFQSIVSQMPEAKTIKPQIDAYQKQFVTQLTTMNNELQTKGKAFQDQSKTMSDADKTAKQTELQDLQKKMQDYQANAQQQVEAKSNELIKPVTDKARAAVNDVAKAKGITYVFDSSQGSALLVSNDGSDLTASVKTKLGIK</sequence>
<dbReference type="PANTHER" id="PTHR35089:SF1">
    <property type="entry name" value="CHAPERONE PROTEIN SKP"/>
    <property type="match status" value="1"/>
</dbReference>
<evidence type="ECO:0000313" key="5">
    <source>
        <dbReference type="EMBL" id="MBB6129899.1"/>
    </source>
</evidence>
<keyword evidence="3" id="KW-0175">Coiled coil</keyword>
<evidence type="ECO:0000256" key="3">
    <source>
        <dbReference type="SAM" id="Coils"/>
    </source>
</evidence>
<dbReference type="GO" id="GO:0050821">
    <property type="term" value="P:protein stabilization"/>
    <property type="evidence" value="ECO:0007669"/>
    <property type="project" value="TreeGrafter"/>
</dbReference>
<evidence type="ECO:0000256" key="4">
    <source>
        <dbReference type="SAM" id="SignalP"/>
    </source>
</evidence>
<gene>
    <name evidence="5" type="ORF">HDF22_004036</name>
</gene>
<dbReference type="SMART" id="SM00935">
    <property type="entry name" value="OmpH"/>
    <property type="match status" value="1"/>
</dbReference>
<protein>
    <submittedName>
        <fullName evidence="5">Outer membrane protein</fullName>
    </submittedName>
</protein>